<name>A0ACC4AY96_POPAL</name>
<gene>
    <name evidence="1" type="ORF">D5086_028476</name>
</gene>
<reference evidence="1 2" key="1">
    <citation type="journal article" date="2024" name="Plant Biotechnol. J.">
        <title>Genome and CRISPR/Cas9 system of a widespread forest tree (Populus alba) in the world.</title>
        <authorList>
            <person name="Liu Y.J."/>
            <person name="Jiang P.F."/>
            <person name="Han X.M."/>
            <person name="Li X.Y."/>
            <person name="Wang H.M."/>
            <person name="Wang Y.J."/>
            <person name="Wang X.X."/>
            <person name="Zeng Q.Y."/>
        </authorList>
    </citation>
    <scope>NUCLEOTIDE SEQUENCE [LARGE SCALE GENOMIC DNA]</scope>
    <source>
        <strain evidence="2">cv. PAL-ZL1</strain>
    </source>
</reference>
<dbReference type="EMBL" id="RCHU02000015">
    <property type="protein sequence ID" value="KAL3571227.1"/>
    <property type="molecule type" value="Genomic_DNA"/>
</dbReference>
<accession>A0ACC4AY96</accession>
<organism evidence="1 2">
    <name type="scientific">Populus alba</name>
    <name type="common">White poplar</name>
    <dbReference type="NCBI Taxonomy" id="43335"/>
    <lineage>
        <taxon>Eukaryota</taxon>
        <taxon>Viridiplantae</taxon>
        <taxon>Streptophyta</taxon>
        <taxon>Embryophyta</taxon>
        <taxon>Tracheophyta</taxon>
        <taxon>Spermatophyta</taxon>
        <taxon>Magnoliopsida</taxon>
        <taxon>eudicotyledons</taxon>
        <taxon>Gunneridae</taxon>
        <taxon>Pentapetalae</taxon>
        <taxon>rosids</taxon>
        <taxon>fabids</taxon>
        <taxon>Malpighiales</taxon>
        <taxon>Salicaceae</taxon>
        <taxon>Saliceae</taxon>
        <taxon>Populus</taxon>
    </lineage>
</organism>
<keyword evidence="2" id="KW-1185">Reference proteome</keyword>
<evidence type="ECO:0000313" key="1">
    <source>
        <dbReference type="EMBL" id="KAL3571227.1"/>
    </source>
</evidence>
<comment type="caution">
    <text evidence="1">The sequence shown here is derived from an EMBL/GenBank/DDBJ whole genome shotgun (WGS) entry which is preliminary data.</text>
</comment>
<protein>
    <submittedName>
        <fullName evidence="1">Uncharacterized protein</fullName>
    </submittedName>
</protein>
<evidence type="ECO:0000313" key="2">
    <source>
        <dbReference type="Proteomes" id="UP000309997"/>
    </source>
</evidence>
<sequence>MVANHQQLRFDLFKRFESYGLALNCNHHVARKLQRLDDGAFEIQRTRIFEVRSLFQLQVFIASLRISLSSKRDQYDSTNTDGGDYYSSNQLDKSLLNSELVRQIMA</sequence>
<proteinExistence type="predicted"/>
<dbReference type="Proteomes" id="UP000309997">
    <property type="component" value="Unassembled WGS sequence"/>
</dbReference>